<dbReference type="Gene3D" id="1.25.40.10">
    <property type="entry name" value="Tetratricopeptide repeat domain"/>
    <property type="match status" value="1"/>
</dbReference>
<dbReference type="EMBL" id="RARA01000024">
    <property type="protein sequence ID" value="ROT47386.1"/>
    <property type="molecule type" value="Genomic_DNA"/>
</dbReference>
<dbReference type="OrthoDB" id="1490998at2"/>
<evidence type="ECO:0000313" key="2">
    <source>
        <dbReference type="EMBL" id="ROT47386.1"/>
    </source>
</evidence>
<keyword evidence="3" id="KW-1185">Reference proteome</keyword>
<sequence length="625" mass="73036">MFSSSIFPQKMHCHYKYKQPKSIRMAIYLLALLWTFICGTIVPLVADKKSHLSISEQHLYFQQYAYAKQIYKEGRYAEAKSLFDKLREREWEPSFAPYIHFYYALAAYHNGEQVLAAQTFYWINLHFPLWSKQNEIRYWSAQCKFQEGNFAEALALLALIQDKGMAKSVLQMKKYFLAKIENCVCLQELVAQFPNEDMLKKILYKKAVRQAYITQDFSLVNQLKEQYNGCDYAYEPLRHLQSKRKEAYRVAVFFPFFVEELDYEACTNQFVIDLYQGIQCAIEDLVKEGIKIHLFAFDTKKNAKTTEVLLAQEELKYMDLIIGPLYPATIPLVAAFAKKHKINFVNPISGNPDIMHDNPFAFLFQPSVETCAQKAAQLTLSDIHDQSIVEPVIAVFYGSAREDVLQAALYKRMVEQKLGRELDWFVQLSNNEEVKNFVDQIAKLDQAKTIGQEEEVEVLTHKADKLDFKQITHLYVPSQDGFLVSNVISLPFRLHIRPQIIGHEQWLKKEILTFSQLEKLPILFLSPCYIDFHRPALMAFREKFFEQTATQPNEQSYVGYEMMLFFGRILATYGIYFQKEWEKMHYSGVIFPKLYYGKHHANQHIPVLRFVKNKFVVVQDPLEAG</sequence>
<dbReference type="Proteomes" id="UP000270927">
    <property type="component" value="Unassembled WGS sequence"/>
</dbReference>
<keyword evidence="1" id="KW-0812">Transmembrane</keyword>
<keyword evidence="1" id="KW-0472">Membrane</keyword>
<dbReference type="Gene3D" id="3.40.50.2300">
    <property type="match status" value="2"/>
</dbReference>
<keyword evidence="1" id="KW-1133">Transmembrane helix</keyword>
<organism evidence="2 3">
    <name type="scientific">Candidatus Cardinium hertigii</name>
    <dbReference type="NCBI Taxonomy" id="247481"/>
    <lineage>
        <taxon>Bacteria</taxon>
        <taxon>Pseudomonadati</taxon>
        <taxon>Bacteroidota</taxon>
        <taxon>Cytophagia</taxon>
        <taxon>Cytophagales</taxon>
        <taxon>Amoebophilaceae</taxon>
        <taxon>Candidatus Cardinium</taxon>
    </lineage>
</organism>
<evidence type="ECO:0000256" key="1">
    <source>
        <dbReference type="SAM" id="Phobius"/>
    </source>
</evidence>
<comment type="caution">
    <text evidence="2">The sequence shown here is derived from an EMBL/GenBank/DDBJ whole genome shotgun (WGS) entry which is preliminary data.</text>
</comment>
<dbReference type="SUPFAM" id="SSF53822">
    <property type="entry name" value="Periplasmic binding protein-like I"/>
    <property type="match status" value="1"/>
</dbReference>
<protein>
    <recommendedName>
        <fullName evidence="4">Leucine-binding protein domain-containing protein</fullName>
    </recommendedName>
</protein>
<name>A0A3N2QC73_9BACT</name>
<gene>
    <name evidence="2" type="ORF">EDM02_03045</name>
</gene>
<dbReference type="RefSeq" id="WP_123662954.1">
    <property type="nucleotide sequence ID" value="NZ_RARA01000024.1"/>
</dbReference>
<evidence type="ECO:0000313" key="3">
    <source>
        <dbReference type="Proteomes" id="UP000270927"/>
    </source>
</evidence>
<dbReference type="InterPro" id="IPR011990">
    <property type="entry name" value="TPR-like_helical_dom_sf"/>
</dbReference>
<proteinExistence type="predicted"/>
<dbReference type="AlphaFoldDB" id="A0A3N2QC73"/>
<feature type="transmembrane region" description="Helical" evidence="1">
    <location>
        <begin position="26"/>
        <end position="46"/>
    </location>
</feature>
<accession>A0A3N2QC73</accession>
<evidence type="ECO:0008006" key="4">
    <source>
        <dbReference type="Google" id="ProtNLM"/>
    </source>
</evidence>
<reference evidence="2 3" key="1">
    <citation type="submission" date="2018-09" db="EMBL/GenBank/DDBJ databases">
        <title>Comparative Genomics of Wolbachia-Cardinium Dual Endosymbiosis in a Plant-Parasitic Nematode.</title>
        <authorList>
            <person name="Brown A.M.V."/>
            <person name="Wasala S.K."/>
            <person name="Howe D.K."/>
            <person name="Peetz A.B."/>
            <person name="Zasada I.A."/>
            <person name="Denver D.R."/>
        </authorList>
    </citation>
    <scope>NUCLEOTIDE SEQUENCE [LARGE SCALE GENOMIC DNA]</scope>
    <source>
        <strain evidence="2 3">Pp_1</strain>
    </source>
</reference>
<dbReference type="InterPro" id="IPR028082">
    <property type="entry name" value="Peripla_BP_I"/>
</dbReference>